<feature type="region of interest" description="Disordered" evidence="1">
    <location>
        <begin position="743"/>
        <end position="768"/>
    </location>
</feature>
<sequence length="872" mass="96231">MSASPIAHRKHKCVRVVVSARNLWGSFLFFSFFFCQNADQSLRFSLRCVSLSQKKKRRMSSSTNIGNVCEDILALTDATDMSRISHLAQRCAQNLEHANVILDTVDTAFVQASSLAPGASLSATDGSSKRYRDPWLLALWFLVDKLCKQHALFIESIRPRLLDWGTKGAPTRHNSNSTSGNAAVTAEDWWATFLLVLDSLKVFFGSALISLIKLKCDPSLMLRLEQQQQQQQQAGIHTAADLLAAAEAEANNAAASSRALVQHSAQLRSIGGFMTKVGNNQRTGPQKAALQVRTVDSLMAMNVSSAYAPARPVEIQATVAARDSDAPLGFMQALPENHQEEYESQRRKRLREVLEHNRLDDDRKARERLLVGAGGKGSDERRAVAAASLNFSDVSLPEEFPRDEYGVKRGNFPLGVRFIRDAIRDCGGAVELDVIVQRISTLANKEVAAEFGDVREFLMIHQPTFRVNMEENDTWVVRLAPSAYATPNSFSQRIGSKVRAPQASQSAPSTYAERHKSGGSLDNDQAASVMTANVDLVPRGVALHTECPYCTLQLKSRNLARHMHCRRCVNTQIALGLDDSPILRGPISEMAYAAKWIISNRSTFDDQDLLWFAQCVDFAAAIPRYRLSSPTKFLPILKAIRVVRDAWLERKGMDPYGSTTPTDFSEVPLDSGDSSVAEFFRIIGSNLFRLPVSWIETGDLIAMSKRFCTGMKPAHVPPPRPADPRIHLQNDFPGLLMCESEIDSEDEPSDDEAAYSDDEGEAFQFAPPVSTVETLTTAGFERDTKKLNYKLKTAPPLVHSRVLRGDGSQTHSEIYSAAAAEKTQQQQQQQRAPQQQLQQQSSFAGPASGPQLTSSAAALFLASNDEAKRVVF</sequence>
<dbReference type="Proteomes" id="UP000051952">
    <property type="component" value="Unassembled WGS sequence"/>
</dbReference>
<organism evidence="2 3">
    <name type="scientific">Bodo saltans</name>
    <name type="common">Flagellated protozoan</name>
    <dbReference type="NCBI Taxonomy" id="75058"/>
    <lineage>
        <taxon>Eukaryota</taxon>
        <taxon>Discoba</taxon>
        <taxon>Euglenozoa</taxon>
        <taxon>Kinetoplastea</taxon>
        <taxon>Metakinetoplastina</taxon>
        <taxon>Eubodonida</taxon>
        <taxon>Bodonidae</taxon>
        <taxon>Bodo</taxon>
    </lineage>
</organism>
<name>A0A0S4JHQ3_BODSA</name>
<proteinExistence type="predicted"/>
<keyword evidence="3" id="KW-1185">Reference proteome</keyword>
<dbReference type="OrthoDB" id="277834at2759"/>
<accession>A0A0S4JHQ3</accession>
<reference evidence="3" key="1">
    <citation type="submission" date="2015-09" db="EMBL/GenBank/DDBJ databases">
        <authorList>
            <consortium name="Pathogen Informatics"/>
        </authorList>
    </citation>
    <scope>NUCLEOTIDE SEQUENCE [LARGE SCALE GENOMIC DNA]</scope>
    <source>
        <strain evidence="3">Lake Konstanz</strain>
    </source>
</reference>
<gene>
    <name evidence="2" type="ORF">BSAL_22580</name>
</gene>
<dbReference type="EMBL" id="CYKH01001755">
    <property type="protein sequence ID" value="CUG89654.1"/>
    <property type="molecule type" value="Genomic_DNA"/>
</dbReference>
<evidence type="ECO:0000256" key="1">
    <source>
        <dbReference type="SAM" id="MobiDB-lite"/>
    </source>
</evidence>
<dbReference type="VEuPathDB" id="TriTrypDB:BSAL_22580"/>
<evidence type="ECO:0000313" key="3">
    <source>
        <dbReference type="Proteomes" id="UP000051952"/>
    </source>
</evidence>
<feature type="region of interest" description="Disordered" evidence="1">
    <location>
        <begin position="495"/>
        <end position="523"/>
    </location>
</feature>
<dbReference type="OMA" id="QNEYPGF"/>
<feature type="compositionally biased region" description="Low complexity" evidence="1">
    <location>
        <begin position="824"/>
        <end position="840"/>
    </location>
</feature>
<feature type="compositionally biased region" description="Acidic residues" evidence="1">
    <location>
        <begin position="743"/>
        <end position="761"/>
    </location>
</feature>
<protein>
    <submittedName>
        <fullName evidence="2">Uncharacterized protein</fullName>
    </submittedName>
</protein>
<evidence type="ECO:0000313" key="2">
    <source>
        <dbReference type="EMBL" id="CUG89654.1"/>
    </source>
</evidence>
<feature type="region of interest" description="Disordered" evidence="1">
    <location>
        <begin position="820"/>
        <end position="850"/>
    </location>
</feature>
<dbReference type="AlphaFoldDB" id="A0A0S4JHQ3"/>